<accession>A0A9P4M7H5</accession>
<evidence type="ECO:0008006" key="3">
    <source>
        <dbReference type="Google" id="ProtNLM"/>
    </source>
</evidence>
<keyword evidence="2" id="KW-1185">Reference proteome</keyword>
<gene>
    <name evidence="1" type="ORF">NA57DRAFT_74047</name>
</gene>
<organism evidence="1 2">
    <name type="scientific">Rhizodiscina lignyota</name>
    <dbReference type="NCBI Taxonomy" id="1504668"/>
    <lineage>
        <taxon>Eukaryota</taxon>
        <taxon>Fungi</taxon>
        <taxon>Dikarya</taxon>
        <taxon>Ascomycota</taxon>
        <taxon>Pezizomycotina</taxon>
        <taxon>Dothideomycetes</taxon>
        <taxon>Pleosporomycetidae</taxon>
        <taxon>Aulographales</taxon>
        <taxon>Rhizodiscinaceae</taxon>
        <taxon>Rhizodiscina</taxon>
    </lineage>
</organism>
<dbReference type="EMBL" id="ML978124">
    <property type="protein sequence ID" value="KAF2100438.1"/>
    <property type="molecule type" value="Genomic_DNA"/>
</dbReference>
<protein>
    <recommendedName>
        <fullName evidence="3">SnoaL-like domain-containing protein</fullName>
    </recommendedName>
</protein>
<comment type="caution">
    <text evidence="1">The sequence shown here is derived from an EMBL/GenBank/DDBJ whole genome shotgun (WGS) entry which is preliminary data.</text>
</comment>
<reference evidence="1" key="1">
    <citation type="journal article" date="2020" name="Stud. Mycol.">
        <title>101 Dothideomycetes genomes: a test case for predicting lifestyles and emergence of pathogens.</title>
        <authorList>
            <person name="Haridas S."/>
            <person name="Albert R."/>
            <person name="Binder M."/>
            <person name="Bloem J."/>
            <person name="Labutti K."/>
            <person name="Salamov A."/>
            <person name="Andreopoulos B."/>
            <person name="Baker S."/>
            <person name="Barry K."/>
            <person name="Bills G."/>
            <person name="Bluhm B."/>
            <person name="Cannon C."/>
            <person name="Castanera R."/>
            <person name="Culley D."/>
            <person name="Daum C."/>
            <person name="Ezra D."/>
            <person name="Gonzalez J."/>
            <person name="Henrissat B."/>
            <person name="Kuo A."/>
            <person name="Liang C."/>
            <person name="Lipzen A."/>
            <person name="Lutzoni F."/>
            <person name="Magnuson J."/>
            <person name="Mondo S."/>
            <person name="Nolan M."/>
            <person name="Ohm R."/>
            <person name="Pangilinan J."/>
            <person name="Park H.-J."/>
            <person name="Ramirez L."/>
            <person name="Alfaro M."/>
            <person name="Sun H."/>
            <person name="Tritt A."/>
            <person name="Yoshinaga Y."/>
            <person name="Zwiers L.-H."/>
            <person name="Turgeon B."/>
            <person name="Goodwin S."/>
            <person name="Spatafora J."/>
            <person name="Crous P."/>
            <person name="Grigoriev I."/>
        </authorList>
    </citation>
    <scope>NUCLEOTIDE SEQUENCE</scope>
    <source>
        <strain evidence="1">CBS 133067</strain>
    </source>
</reference>
<dbReference type="SUPFAM" id="SSF54427">
    <property type="entry name" value="NTF2-like"/>
    <property type="match status" value="2"/>
</dbReference>
<dbReference type="Gene3D" id="3.10.450.50">
    <property type="match status" value="2"/>
</dbReference>
<evidence type="ECO:0000313" key="2">
    <source>
        <dbReference type="Proteomes" id="UP000799772"/>
    </source>
</evidence>
<name>A0A9P4M7H5_9PEZI</name>
<sequence>MRPQSLLNVLVSPAVAASCSSTPLLCTAPFSPSYEKQLAKNSATFHMNFNKRDTGRKANGALASVSIDWTANDVDSLGRKPFVEGLDSFDSWAPDIKISDHIHVNDGNKAAILYYFQGHQTGEFNGVPPSGNAIEILNGEFMLFDEDVLLNRLITVNENDILQLQVTGKQKVGKFQDIKLISTPPTEKEYQEKIKNVASQFNKNFNLRKTKSNAALTTTDVQVLTDQGTKHGRDALLALFDRYETSFPDLLAHDEYILAEGHLTAIEFIWLGTFSSPFKASNGSTVQPDGKSYRTRGMRWMRHNDEGLVDAVWQVATNDDLITNVQN</sequence>
<dbReference type="Proteomes" id="UP000799772">
    <property type="component" value="Unassembled WGS sequence"/>
</dbReference>
<proteinExistence type="predicted"/>
<dbReference type="OrthoDB" id="4889166at2759"/>
<dbReference type="AlphaFoldDB" id="A0A9P4M7H5"/>
<evidence type="ECO:0000313" key="1">
    <source>
        <dbReference type="EMBL" id="KAF2100438.1"/>
    </source>
</evidence>
<dbReference type="InterPro" id="IPR009959">
    <property type="entry name" value="Cyclase_SnoaL-like"/>
</dbReference>
<dbReference type="PROSITE" id="PS51257">
    <property type="entry name" value="PROKAR_LIPOPROTEIN"/>
    <property type="match status" value="1"/>
</dbReference>
<dbReference type="GO" id="GO:0030638">
    <property type="term" value="P:polyketide metabolic process"/>
    <property type="evidence" value="ECO:0007669"/>
    <property type="project" value="InterPro"/>
</dbReference>
<dbReference type="Pfam" id="PF07366">
    <property type="entry name" value="SnoaL"/>
    <property type="match status" value="1"/>
</dbReference>
<dbReference type="InterPro" id="IPR032710">
    <property type="entry name" value="NTF2-like_dom_sf"/>
</dbReference>